<sequence length="200" mass="22604">MIKLYSFVVKNSARSPLCQRPSVPLVAMDTRKVWKALRESKKEYHKWKKESRWPSTFLYGISPLKSRSRVTILMGPQLIISVYGQDTFGNDVVRGYGICHLPVQSGSSSIRVAMFVPESSSVLQRVTSWLTGRRPEYVDPRVLAHGEGREVTRVRSQGRVWVNFNVLTKDMSSHGLDNKSHQRSGTTAALASEISQLKLQ</sequence>
<evidence type="ECO:0000256" key="5">
    <source>
        <dbReference type="ARBA" id="ARBA00023273"/>
    </source>
</evidence>
<proteinExistence type="inferred from homology"/>
<dbReference type="Pfam" id="PF07162">
    <property type="entry name" value="B9-C2"/>
    <property type="match status" value="1"/>
</dbReference>
<gene>
    <name evidence="8" type="ORF">LSTR_LSTR015699</name>
</gene>
<keyword evidence="4" id="KW-0206">Cytoskeleton</keyword>
<evidence type="ECO:0000256" key="1">
    <source>
        <dbReference type="ARBA" id="ARBA00004120"/>
    </source>
</evidence>
<comment type="caution">
    <text evidence="8">The sequence shown here is derived from an EMBL/GenBank/DDBJ whole genome shotgun (WGS) entry which is preliminary data.</text>
</comment>
<dbReference type="PANTHER" id="PTHR12968:SF1">
    <property type="entry name" value="B9 DOMAIN-CONTAINING PROTEIN 1"/>
    <property type="match status" value="1"/>
</dbReference>
<dbReference type="OrthoDB" id="431939at2759"/>
<comment type="subcellular location">
    <subcellularLocation>
        <location evidence="1">Cytoplasm</location>
        <location evidence="1">Cytoskeleton</location>
        <location evidence="1">Cilium basal body</location>
    </subcellularLocation>
</comment>
<name>A0A482WL61_LAOST</name>
<evidence type="ECO:0000256" key="2">
    <source>
        <dbReference type="ARBA" id="ARBA00022490"/>
    </source>
</evidence>
<dbReference type="InParanoid" id="A0A482WL61"/>
<reference evidence="8 9" key="1">
    <citation type="journal article" date="2017" name="Gigascience">
        <title>Genome sequence of the small brown planthopper, Laodelphax striatellus.</title>
        <authorList>
            <person name="Zhu J."/>
            <person name="Jiang F."/>
            <person name="Wang X."/>
            <person name="Yang P."/>
            <person name="Bao Y."/>
            <person name="Zhao W."/>
            <person name="Wang W."/>
            <person name="Lu H."/>
            <person name="Wang Q."/>
            <person name="Cui N."/>
            <person name="Li J."/>
            <person name="Chen X."/>
            <person name="Luo L."/>
            <person name="Yu J."/>
            <person name="Kang L."/>
            <person name="Cui F."/>
        </authorList>
    </citation>
    <scope>NUCLEOTIDE SEQUENCE [LARGE SCALE GENOMIC DNA]</scope>
    <source>
        <strain evidence="8">Lst14</strain>
    </source>
</reference>
<evidence type="ECO:0000256" key="3">
    <source>
        <dbReference type="ARBA" id="ARBA00022794"/>
    </source>
</evidence>
<evidence type="ECO:0000313" key="9">
    <source>
        <dbReference type="Proteomes" id="UP000291343"/>
    </source>
</evidence>
<evidence type="ECO:0000256" key="6">
    <source>
        <dbReference type="ARBA" id="ARBA00038411"/>
    </source>
</evidence>
<keyword evidence="5" id="KW-0966">Cell projection</keyword>
<evidence type="ECO:0000256" key="7">
    <source>
        <dbReference type="ARBA" id="ARBA00039274"/>
    </source>
</evidence>
<evidence type="ECO:0000313" key="8">
    <source>
        <dbReference type="EMBL" id="RZF34254.1"/>
    </source>
</evidence>
<dbReference type="GO" id="GO:0036038">
    <property type="term" value="C:MKS complex"/>
    <property type="evidence" value="ECO:0007669"/>
    <property type="project" value="TreeGrafter"/>
</dbReference>
<dbReference type="Proteomes" id="UP000291343">
    <property type="component" value="Unassembled WGS sequence"/>
</dbReference>
<dbReference type="PANTHER" id="PTHR12968">
    <property type="entry name" value="B9 DOMAIN-CONTAINING"/>
    <property type="match status" value="1"/>
</dbReference>
<dbReference type="EMBL" id="QKKF02032218">
    <property type="protein sequence ID" value="RZF34254.1"/>
    <property type="molecule type" value="Genomic_DNA"/>
</dbReference>
<keyword evidence="2" id="KW-0963">Cytoplasm</keyword>
<keyword evidence="9" id="KW-1185">Reference proteome</keyword>
<evidence type="ECO:0000256" key="4">
    <source>
        <dbReference type="ARBA" id="ARBA00023212"/>
    </source>
</evidence>
<accession>A0A482WL61</accession>
<dbReference type="PROSITE" id="PS51381">
    <property type="entry name" value="C2_B9"/>
    <property type="match status" value="1"/>
</dbReference>
<dbReference type="GO" id="GO:0060271">
    <property type="term" value="P:cilium assembly"/>
    <property type="evidence" value="ECO:0007669"/>
    <property type="project" value="TreeGrafter"/>
</dbReference>
<dbReference type="AlphaFoldDB" id="A0A482WL61"/>
<organism evidence="8 9">
    <name type="scientific">Laodelphax striatellus</name>
    <name type="common">Small brown planthopper</name>
    <name type="synonym">Delphax striatella</name>
    <dbReference type="NCBI Taxonomy" id="195883"/>
    <lineage>
        <taxon>Eukaryota</taxon>
        <taxon>Metazoa</taxon>
        <taxon>Ecdysozoa</taxon>
        <taxon>Arthropoda</taxon>
        <taxon>Hexapoda</taxon>
        <taxon>Insecta</taxon>
        <taxon>Pterygota</taxon>
        <taxon>Neoptera</taxon>
        <taxon>Paraneoptera</taxon>
        <taxon>Hemiptera</taxon>
        <taxon>Auchenorrhyncha</taxon>
        <taxon>Fulgoroidea</taxon>
        <taxon>Delphacidae</taxon>
        <taxon>Criomorphinae</taxon>
        <taxon>Laodelphax</taxon>
    </lineage>
</organism>
<dbReference type="InterPro" id="IPR010796">
    <property type="entry name" value="C2_B9-type_dom"/>
</dbReference>
<comment type="similarity">
    <text evidence="6">Belongs to the B9D family.</text>
</comment>
<dbReference type="STRING" id="195883.A0A482WL61"/>
<keyword evidence="3" id="KW-0970">Cilium biogenesis/degradation</keyword>
<protein>
    <recommendedName>
        <fullName evidence="7">B9 domain-containing protein 1</fullName>
    </recommendedName>
</protein>